<dbReference type="CDD" id="cd05799">
    <property type="entry name" value="PGM2"/>
    <property type="match status" value="1"/>
</dbReference>
<evidence type="ECO:0000256" key="4">
    <source>
        <dbReference type="ARBA" id="ARBA00010231"/>
    </source>
</evidence>
<dbReference type="GO" id="GO:0006166">
    <property type="term" value="P:purine ribonucleoside salvage"/>
    <property type="evidence" value="ECO:0007669"/>
    <property type="project" value="TreeGrafter"/>
</dbReference>
<dbReference type="InterPro" id="IPR005844">
    <property type="entry name" value="A-D-PHexomutase_a/b/a-I"/>
</dbReference>
<dbReference type="GO" id="GO:0005737">
    <property type="term" value="C:cytoplasm"/>
    <property type="evidence" value="ECO:0007669"/>
    <property type="project" value="UniProtKB-SubCell"/>
</dbReference>
<dbReference type="Proteomes" id="UP000190831">
    <property type="component" value="Chromosome G"/>
</dbReference>
<dbReference type="PANTHER" id="PTHR45745:SF1">
    <property type="entry name" value="PHOSPHOGLUCOMUTASE 2B-RELATED"/>
    <property type="match status" value="1"/>
</dbReference>
<dbReference type="FunFam" id="3.40.120.10:FF:000035">
    <property type="entry name" value="Pgm3p"/>
    <property type="match status" value="1"/>
</dbReference>
<evidence type="ECO:0000256" key="9">
    <source>
        <dbReference type="ARBA" id="ARBA00022842"/>
    </source>
</evidence>
<accession>A0A1G4MHQ5</accession>
<dbReference type="PROSITE" id="PS00710">
    <property type="entry name" value="PGM_PMM"/>
    <property type="match status" value="1"/>
</dbReference>
<dbReference type="SUPFAM" id="SSF53738">
    <property type="entry name" value="Phosphoglucomutase, first 3 domains"/>
    <property type="match status" value="3"/>
</dbReference>
<feature type="domain" description="Alpha-D-phosphohexomutase alpha/beta/alpha" evidence="17">
    <location>
        <begin position="228"/>
        <end position="334"/>
    </location>
</feature>
<dbReference type="Pfam" id="PF00408">
    <property type="entry name" value="PGM_PMM_IV"/>
    <property type="match status" value="1"/>
</dbReference>
<dbReference type="OMA" id="GYCVDPE"/>
<proteinExistence type="inferred from homology"/>
<protein>
    <recommendedName>
        <fullName evidence="14">phosphopentomutase</fullName>
        <ecNumber evidence="14">5.4.2.7</ecNumber>
    </recommendedName>
</protein>
<dbReference type="Pfam" id="PF02878">
    <property type="entry name" value="PGM_PMM_I"/>
    <property type="match status" value="1"/>
</dbReference>
<evidence type="ECO:0000256" key="12">
    <source>
        <dbReference type="ARBA" id="ARBA00023277"/>
    </source>
</evidence>
<feature type="domain" description="Alpha-D-phosphohexomutase C-terminal" evidence="15">
    <location>
        <begin position="568"/>
        <end position="594"/>
    </location>
</feature>
<dbReference type="STRING" id="4955.A0A1G4MHQ5"/>
<dbReference type="InterPro" id="IPR036900">
    <property type="entry name" value="A-D-PHexomutase_C_sf"/>
</dbReference>
<keyword evidence="5" id="KW-0963">Cytoplasm</keyword>
<keyword evidence="7" id="KW-0597">Phosphoprotein</keyword>
<evidence type="ECO:0000256" key="7">
    <source>
        <dbReference type="ARBA" id="ARBA00022553"/>
    </source>
</evidence>
<dbReference type="EMBL" id="LT598486">
    <property type="protein sequence ID" value="SCW03294.1"/>
    <property type="molecule type" value="Genomic_DNA"/>
</dbReference>
<comment type="catalytic activity">
    <reaction evidence="13">
        <text>alpha-D-ribose 1-phosphate = D-ribose 5-phosphate</text>
        <dbReference type="Rhea" id="RHEA:18793"/>
        <dbReference type="ChEBI" id="CHEBI:57720"/>
        <dbReference type="ChEBI" id="CHEBI:78346"/>
        <dbReference type="EC" id="5.4.2.7"/>
    </reaction>
</comment>
<evidence type="ECO:0000256" key="3">
    <source>
        <dbReference type="ARBA" id="ARBA00004496"/>
    </source>
</evidence>
<evidence type="ECO:0000256" key="2">
    <source>
        <dbReference type="ARBA" id="ARBA00004123"/>
    </source>
</evidence>
<evidence type="ECO:0000256" key="5">
    <source>
        <dbReference type="ARBA" id="ARBA00022490"/>
    </source>
</evidence>
<evidence type="ECO:0000259" key="18">
    <source>
        <dbReference type="Pfam" id="PF02880"/>
    </source>
</evidence>
<evidence type="ECO:0000259" key="17">
    <source>
        <dbReference type="Pfam" id="PF02879"/>
    </source>
</evidence>
<keyword evidence="12" id="KW-0119">Carbohydrate metabolism</keyword>
<dbReference type="Pfam" id="PF02880">
    <property type="entry name" value="PGM_PMM_III"/>
    <property type="match status" value="1"/>
</dbReference>
<keyword evidence="20" id="KW-1185">Reference proteome</keyword>
<keyword evidence="6" id="KW-0313">Glucose metabolism</keyword>
<dbReference type="InterPro" id="IPR005843">
    <property type="entry name" value="A-D-PHexomutase_C"/>
</dbReference>
<dbReference type="AlphaFoldDB" id="A0A1G4MHQ5"/>
<comment type="similarity">
    <text evidence="4">Belongs to the phosphohexose mutase family.</text>
</comment>
<dbReference type="GO" id="GO:0000287">
    <property type="term" value="F:magnesium ion binding"/>
    <property type="evidence" value="ECO:0007669"/>
    <property type="project" value="InterPro"/>
</dbReference>
<dbReference type="SUPFAM" id="SSF55957">
    <property type="entry name" value="Phosphoglucomutase, C-terminal domain"/>
    <property type="match status" value="2"/>
</dbReference>
<dbReference type="InterPro" id="IPR005846">
    <property type="entry name" value="A-D-PHexomutase_a/b/a-III"/>
</dbReference>
<keyword evidence="9" id="KW-0460">Magnesium</keyword>
<evidence type="ECO:0000256" key="1">
    <source>
        <dbReference type="ARBA" id="ARBA00001946"/>
    </source>
</evidence>
<dbReference type="InterPro" id="IPR016066">
    <property type="entry name" value="A-D-PHexomutase_CS"/>
</dbReference>
<dbReference type="Gene3D" id="3.30.310.50">
    <property type="entry name" value="Alpha-D-phosphohexomutase, C-terminal domain"/>
    <property type="match status" value="1"/>
</dbReference>
<evidence type="ECO:0000313" key="20">
    <source>
        <dbReference type="Proteomes" id="UP000190831"/>
    </source>
</evidence>
<evidence type="ECO:0000256" key="14">
    <source>
        <dbReference type="ARBA" id="ARBA00066543"/>
    </source>
</evidence>
<dbReference type="Pfam" id="PF02879">
    <property type="entry name" value="PGM_PMM_II"/>
    <property type="match status" value="1"/>
</dbReference>
<dbReference type="InterPro" id="IPR016055">
    <property type="entry name" value="A-D-PHexomutase_a/b/a-I/II/III"/>
</dbReference>
<keyword evidence="8" id="KW-0479">Metal-binding</keyword>
<evidence type="ECO:0000256" key="6">
    <source>
        <dbReference type="ARBA" id="ARBA00022526"/>
    </source>
</evidence>
<keyword evidence="10" id="KW-0413">Isomerase</keyword>
<dbReference type="GO" id="GO:0005634">
    <property type="term" value="C:nucleus"/>
    <property type="evidence" value="ECO:0007669"/>
    <property type="project" value="UniProtKB-SubCell"/>
</dbReference>
<dbReference type="PANTHER" id="PTHR45745">
    <property type="entry name" value="PHOSPHOMANNOMUTASE 45A"/>
    <property type="match status" value="1"/>
</dbReference>
<dbReference type="OrthoDB" id="8300170at2759"/>
<dbReference type="Gene3D" id="3.40.120.10">
    <property type="entry name" value="Alpha-D-Glucose-1,6-Bisphosphate, subunit A, domain 3"/>
    <property type="match status" value="3"/>
</dbReference>
<evidence type="ECO:0000259" key="15">
    <source>
        <dbReference type="Pfam" id="PF00408"/>
    </source>
</evidence>
<keyword evidence="11" id="KW-0539">Nucleus</keyword>
<gene>
    <name evidence="19" type="ORF">LAFE_0G07272G</name>
</gene>
<evidence type="ECO:0000259" key="16">
    <source>
        <dbReference type="Pfam" id="PF02878"/>
    </source>
</evidence>
<evidence type="ECO:0000256" key="13">
    <source>
        <dbReference type="ARBA" id="ARBA00051394"/>
    </source>
</evidence>
<dbReference type="GO" id="GO:0006006">
    <property type="term" value="P:glucose metabolic process"/>
    <property type="evidence" value="ECO:0007669"/>
    <property type="project" value="UniProtKB-KW"/>
</dbReference>
<evidence type="ECO:0000256" key="10">
    <source>
        <dbReference type="ARBA" id="ARBA00023235"/>
    </source>
</evidence>
<dbReference type="EC" id="5.4.2.7" evidence="14"/>
<comment type="cofactor">
    <cofactor evidence="1">
        <name>Mg(2+)</name>
        <dbReference type="ChEBI" id="CHEBI:18420"/>
    </cofactor>
</comment>
<dbReference type="FunFam" id="3.40.120.10:FF:000037">
    <property type="entry name" value="Pgm3p"/>
    <property type="match status" value="1"/>
</dbReference>
<name>A0A1G4MHQ5_LACFM</name>
<evidence type="ECO:0000313" key="19">
    <source>
        <dbReference type="EMBL" id="SCW03294.1"/>
    </source>
</evidence>
<feature type="domain" description="Alpha-D-phosphohexomutase alpha/beta/alpha" evidence="18">
    <location>
        <begin position="363"/>
        <end position="474"/>
    </location>
</feature>
<reference evidence="19 20" key="1">
    <citation type="submission" date="2016-03" db="EMBL/GenBank/DDBJ databases">
        <authorList>
            <person name="Devillers H."/>
        </authorList>
    </citation>
    <scope>NUCLEOTIDE SEQUENCE [LARGE SCALE GENOMIC DNA]</scope>
    <source>
        <strain evidence="19">CBS 6772</strain>
    </source>
</reference>
<evidence type="ECO:0000256" key="11">
    <source>
        <dbReference type="ARBA" id="ARBA00023242"/>
    </source>
</evidence>
<comment type="subcellular location">
    <subcellularLocation>
        <location evidence="3">Cytoplasm</location>
    </subcellularLocation>
    <subcellularLocation>
        <location evidence="2">Nucleus</location>
    </subcellularLocation>
</comment>
<organism evidence="19 20">
    <name type="scientific">Lachancea fermentati</name>
    <name type="common">Zygosaccharomyces fermentati</name>
    <dbReference type="NCBI Taxonomy" id="4955"/>
    <lineage>
        <taxon>Eukaryota</taxon>
        <taxon>Fungi</taxon>
        <taxon>Dikarya</taxon>
        <taxon>Ascomycota</taxon>
        <taxon>Saccharomycotina</taxon>
        <taxon>Saccharomycetes</taxon>
        <taxon>Saccharomycetales</taxon>
        <taxon>Saccharomycetaceae</taxon>
        <taxon>Lachancea</taxon>
    </lineage>
</organism>
<evidence type="ECO:0000256" key="8">
    <source>
        <dbReference type="ARBA" id="ARBA00022723"/>
    </source>
</evidence>
<feature type="domain" description="Alpha-D-phosphohexomutase alpha/beta/alpha" evidence="16">
    <location>
        <begin position="51"/>
        <end position="195"/>
    </location>
</feature>
<dbReference type="InterPro" id="IPR005845">
    <property type="entry name" value="A-D-PHexomutase_a/b/a-II"/>
</dbReference>
<sequence length="621" mass="70382">MVVGSDLPADLRGLVDLWLKYDKDTDTRAEIEQLVEGKQWSELHARLDSRISFGTAGLRAKMEAGFSRMNSLTVLQASQGLARYIAEQFPERKIAVVGHDHRYNSDRFARVTLAAFLQLGFKVYYLCLPQGSQKEEFVHTPMVPFTINQVGASVGVMITASHNPKMDNGYKVYYANGCQIIPPHDRLIAKSIEENLIPFERAWDCDNLISEGLESYQLCDVKENMTAAYVNTLKDKLLKTHLKPAEKPWFIYTPMHGVGYEIFKRIADNVLGLCEDRDFCYVKEQQNPDPAFPTVNFPNPEEKGALDMAITLAKAKNISLVLANDPDADRFSAAVKIGEKWKQLTGNEIGFLFAFYEWEMYTCLDERFKKNHPLAMINSTVSSQMIKSMAEIENFHFEDTLTGFKWLGNQAKVLEEKGYYVPFGYEEAIGYMFPSVEHDKDGISAAIVFLQMYSKWQSEGRTLIDVLEAGYEKYGVFKEYNGYYVVPDPALTNKLFEKIRNSYVSLGKRYPSEIGPTFQVMSFRDLTVGFQSDTQDHKPLLPVDSSSQMITATLKPVHSQNSIPERVRFTIRGSGTEPKLKVYIEAVSNTEAAAQDLALQAWDALKTEWFKPSENGISTVF</sequence>
<dbReference type="GO" id="GO:0008973">
    <property type="term" value="F:phosphopentomutase activity"/>
    <property type="evidence" value="ECO:0007669"/>
    <property type="project" value="UniProtKB-EC"/>
</dbReference>